<evidence type="ECO:0000313" key="3">
    <source>
        <dbReference type="Proteomes" id="UP000001918"/>
    </source>
</evidence>
<dbReference type="Proteomes" id="UP000001918">
    <property type="component" value="Chromosome"/>
</dbReference>
<protein>
    <recommendedName>
        <fullName evidence="1">DUF397 domain-containing protein</fullName>
    </recommendedName>
</protein>
<accession>D1ADQ1</accession>
<reference evidence="2 3" key="1">
    <citation type="journal article" date="2011" name="Stand. Genomic Sci.">
        <title>Complete genome sequence of Thermomonospora curvata type strain (B9).</title>
        <authorList>
            <person name="Chertkov O."/>
            <person name="Sikorski J."/>
            <person name="Nolan M."/>
            <person name="Lapidus A."/>
            <person name="Lucas S."/>
            <person name="Del Rio T.G."/>
            <person name="Tice H."/>
            <person name="Cheng J.F."/>
            <person name="Goodwin L."/>
            <person name="Pitluck S."/>
            <person name="Liolios K."/>
            <person name="Ivanova N."/>
            <person name="Mavromatis K."/>
            <person name="Mikhailova N."/>
            <person name="Ovchinnikova G."/>
            <person name="Pati A."/>
            <person name="Chen A."/>
            <person name="Palaniappan K."/>
            <person name="Djao O.D."/>
            <person name="Land M."/>
            <person name="Hauser L."/>
            <person name="Chang Y.J."/>
            <person name="Jeffries C.D."/>
            <person name="Brettin T."/>
            <person name="Han C."/>
            <person name="Detter J.C."/>
            <person name="Rohde M."/>
            <person name="Goker M."/>
            <person name="Woyke T."/>
            <person name="Bristow J."/>
            <person name="Eisen J.A."/>
            <person name="Markowitz V."/>
            <person name="Hugenholtz P."/>
            <person name="Klenk H.P."/>
            <person name="Kyrpides N.C."/>
        </authorList>
    </citation>
    <scope>NUCLEOTIDE SEQUENCE [LARGE SCALE GENOMIC DNA]</scope>
    <source>
        <strain evidence="3">ATCC 19995 / DSM 43183 / JCM 3096 / KCTC 9072 / NBRC 15933 / NCIMB 10081 / Henssen B9</strain>
    </source>
</reference>
<dbReference type="STRING" id="471852.Tcur_1942"/>
<dbReference type="EMBL" id="CP001738">
    <property type="protein sequence ID" value="ACY97511.1"/>
    <property type="molecule type" value="Genomic_DNA"/>
</dbReference>
<dbReference type="RefSeq" id="WP_012852295.1">
    <property type="nucleotide sequence ID" value="NC_013510.1"/>
</dbReference>
<dbReference type="AlphaFoldDB" id="D1ADQ1"/>
<dbReference type="OrthoDB" id="4570646at2"/>
<proteinExistence type="predicted"/>
<gene>
    <name evidence="2" type="ordered locus">Tcur_1942</name>
</gene>
<organism evidence="2 3">
    <name type="scientific">Thermomonospora curvata (strain ATCC 19995 / DSM 43183 / JCM 3096 / KCTC 9072 / NBRC 15933 / NCIMB 10081 / Henssen B9)</name>
    <dbReference type="NCBI Taxonomy" id="471852"/>
    <lineage>
        <taxon>Bacteria</taxon>
        <taxon>Bacillati</taxon>
        <taxon>Actinomycetota</taxon>
        <taxon>Actinomycetes</taxon>
        <taxon>Streptosporangiales</taxon>
        <taxon>Thermomonosporaceae</taxon>
        <taxon>Thermomonospora</taxon>
    </lineage>
</organism>
<name>D1ADQ1_THECD</name>
<dbReference type="InterPro" id="IPR007278">
    <property type="entry name" value="DUF397"/>
</dbReference>
<evidence type="ECO:0000313" key="2">
    <source>
        <dbReference type="EMBL" id="ACY97511.1"/>
    </source>
</evidence>
<feature type="domain" description="DUF397" evidence="1">
    <location>
        <begin position="5"/>
        <end position="57"/>
    </location>
</feature>
<dbReference type="Pfam" id="PF04149">
    <property type="entry name" value="DUF397"/>
    <property type="match status" value="1"/>
</dbReference>
<evidence type="ECO:0000259" key="1">
    <source>
        <dbReference type="Pfam" id="PF04149"/>
    </source>
</evidence>
<dbReference type="HOGENOM" id="CLU_131550_3_3_11"/>
<sequence>MQRFRWRKSRHSGPDRCCVEVARTSDDTIGIRDSKGHPDRIILVNRAEWATLLTTIKAGASNSG</sequence>
<dbReference type="KEGG" id="tcu:Tcur_1942"/>
<keyword evidence="3" id="KW-1185">Reference proteome</keyword>